<keyword evidence="2" id="KW-1185">Reference proteome</keyword>
<accession>A0A0R2CPA7</accession>
<proteinExistence type="predicted"/>
<dbReference type="RefSeq" id="WP_056978151.1">
    <property type="nucleotide sequence ID" value="NZ_AYZR01000008.1"/>
</dbReference>
<comment type="caution">
    <text evidence="1">The sequence shown here is derived from an EMBL/GenBank/DDBJ whole genome shotgun (WGS) entry which is preliminary data.</text>
</comment>
<reference evidence="1 2" key="1">
    <citation type="journal article" date="2015" name="Genome Announc.">
        <title>Expanding the biotechnology potential of lactobacilli through comparative genomics of 213 strains and associated genera.</title>
        <authorList>
            <person name="Sun Z."/>
            <person name="Harris H.M."/>
            <person name="McCann A."/>
            <person name="Guo C."/>
            <person name="Argimon S."/>
            <person name="Zhang W."/>
            <person name="Yang X."/>
            <person name="Jeffery I.B."/>
            <person name="Cooney J.C."/>
            <person name="Kagawa T.F."/>
            <person name="Liu W."/>
            <person name="Song Y."/>
            <person name="Salvetti E."/>
            <person name="Wrobel A."/>
            <person name="Rasinkangas P."/>
            <person name="Parkhill J."/>
            <person name="Rea M.C."/>
            <person name="O'Sullivan O."/>
            <person name="Ritari J."/>
            <person name="Douillard F.P."/>
            <person name="Paul Ross R."/>
            <person name="Yang R."/>
            <person name="Briner A.E."/>
            <person name="Felis G.E."/>
            <person name="de Vos W.M."/>
            <person name="Barrangou R."/>
            <person name="Klaenhammer T.R."/>
            <person name="Caufield P.W."/>
            <person name="Cui Y."/>
            <person name="Zhang H."/>
            <person name="O'Toole P.W."/>
        </authorList>
    </citation>
    <scope>NUCLEOTIDE SEQUENCE [LARGE SCALE GENOMIC DNA]</scope>
    <source>
        <strain evidence="1 2">DSM 24302</strain>
    </source>
</reference>
<sequence>MQLNVYKKGESTPSFNGDDTGVAITGLAAGTVVATGDYEVTHTGDNLSESSRVAVEGFTVLAADLGA</sequence>
<dbReference type="EMBL" id="AYZR01000008">
    <property type="protein sequence ID" value="KRM93566.1"/>
    <property type="molecule type" value="Genomic_DNA"/>
</dbReference>
<dbReference type="PATRIC" id="fig|1423802.4.peg.287"/>
<organism evidence="1 2">
    <name type="scientific">Lentilactobacillus senioris DSM 24302 = JCM 17472</name>
    <dbReference type="NCBI Taxonomy" id="1423802"/>
    <lineage>
        <taxon>Bacteria</taxon>
        <taxon>Bacillati</taxon>
        <taxon>Bacillota</taxon>
        <taxon>Bacilli</taxon>
        <taxon>Lactobacillales</taxon>
        <taxon>Lactobacillaceae</taxon>
        <taxon>Lentilactobacillus</taxon>
    </lineage>
</organism>
<evidence type="ECO:0000313" key="1">
    <source>
        <dbReference type="EMBL" id="KRM93566.1"/>
    </source>
</evidence>
<dbReference type="STRING" id="1423802.FC56_GL000279"/>
<dbReference type="Proteomes" id="UP000051256">
    <property type="component" value="Unassembled WGS sequence"/>
</dbReference>
<name>A0A0R2CPA7_9LACO</name>
<evidence type="ECO:0000313" key="2">
    <source>
        <dbReference type="Proteomes" id="UP000051256"/>
    </source>
</evidence>
<protein>
    <submittedName>
        <fullName evidence="1">Uncharacterized protein</fullName>
    </submittedName>
</protein>
<gene>
    <name evidence="1" type="ORF">FC56_GL000279</name>
</gene>
<dbReference type="AlphaFoldDB" id="A0A0R2CPA7"/>